<dbReference type="SUPFAM" id="SSF54593">
    <property type="entry name" value="Glyoxalase/Bleomycin resistance protein/Dihydroxybiphenyl dioxygenase"/>
    <property type="match status" value="1"/>
</dbReference>
<evidence type="ECO:0000259" key="1">
    <source>
        <dbReference type="PROSITE" id="PS51819"/>
    </source>
</evidence>
<dbReference type="PANTHER" id="PTHR21366">
    <property type="entry name" value="GLYOXALASE FAMILY PROTEIN"/>
    <property type="match status" value="1"/>
</dbReference>
<dbReference type="InterPro" id="IPR029068">
    <property type="entry name" value="Glyas_Bleomycin-R_OHBP_Dase"/>
</dbReference>
<organism evidence="2 3">
    <name type="scientific">Craurococcus roseus</name>
    <dbReference type="NCBI Taxonomy" id="77585"/>
    <lineage>
        <taxon>Bacteria</taxon>
        <taxon>Pseudomonadati</taxon>
        <taxon>Pseudomonadota</taxon>
        <taxon>Alphaproteobacteria</taxon>
        <taxon>Acetobacterales</taxon>
        <taxon>Acetobacteraceae</taxon>
        <taxon>Craurococcus</taxon>
    </lineage>
</organism>
<dbReference type="InterPro" id="IPR004360">
    <property type="entry name" value="Glyas_Fos-R_dOase_dom"/>
</dbReference>
<dbReference type="EMBL" id="BAAAFZ010000062">
    <property type="protein sequence ID" value="GAA0597110.1"/>
    <property type="molecule type" value="Genomic_DNA"/>
</dbReference>
<accession>A0ABP3R0I4</accession>
<name>A0ABP3R0I4_9PROT</name>
<evidence type="ECO:0000313" key="3">
    <source>
        <dbReference type="Proteomes" id="UP001501588"/>
    </source>
</evidence>
<evidence type="ECO:0000313" key="2">
    <source>
        <dbReference type="EMBL" id="GAA0597110.1"/>
    </source>
</evidence>
<dbReference type="Pfam" id="PF00903">
    <property type="entry name" value="Glyoxalase"/>
    <property type="match status" value="1"/>
</dbReference>
<reference evidence="3" key="1">
    <citation type="journal article" date="2019" name="Int. J. Syst. Evol. Microbiol.">
        <title>The Global Catalogue of Microorganisms (GCM) 10K type strain sequencing project: providing services to taxonomists for standard genome sequencing and annotation.</title>
        <authorList>
            <consortium name="The Broad Institute Genomics Platform"/>
            <consortium name="The Broad Institute Genome Sequencing Center for Infectious Disease"/>
            <person name="Wu L."/>
            <person name="Ma J."/>
        </authorList>
    </citation>
    <scope>NUCLEOTIDE SEQUENCE [LARGE SCALE GENOMIC DNA]</scope>
    <source>
        <strain evidence="3">JCM 9933</strain>
    </source>
</reference>
<keyword evidence="3" id="KW-1185">Reference proteome</keyword>
<dbReference type="PROSITE" id="PS51819">
    <property type="entry name" value="VOC"/>
    <property type="match status" value="1"/>
</dbReference>
<dbReference type="RefSeq" id="WP_343897095.1">
    <property type="nucleotide sequence ID" value="NZ_BAAAFZ010000062.1"/>
</dbReference>
<dbReference type="PANTHER" id="PTHR21366:SF22">
    <property type="entry name" value="VOC DOMAIN-CONTAINING PROTEIN"/>
    <property type="match status" value="1"/>
</dbReference>
<dbReference type="InterPro" id="IPR037523">
    <property type="entry name" value="VOC_core"/>
</dbReference>
<protein>
    <submittedName>
        <fullName evidence="2">VOC family protein</fullName>
    </submittedName>
</protein>
<proteinExistence type="predicted"/>
<dbReference type="Gene3D" id="3.10.180.10">
    <property type="entry name" value="2,3-Dihydroxybiphenyl 1,2-Dioxygenase, domain 1"/>
    <property type="match status" value="1"/>
</dbReference>
<dbReference type="Proteomes" id="UP001501588">
    <property type="component" value="Unassembled WGS sequence"/>
</dbReference>
<dbReference type="InterPro" id="IPR050383">
    <property type="entry name" value="GlyoxalaseI/FosfomycinResist"/>
</dbReference>
<sequence length="154" mass="16307">MVQDAAAPALDGVLETALYVDDMARARAFYEGVLGLAPMFADARLTAYPVGGRSALLIFRRGAATETAHLPGGTIPPHDGAGPIHCAFSVAANALPRWESHLAARGVAIEGRTVWPSSRPVPSVSVYFRDPDGHLLELATPGLWRPLEREGAPT</sequence>
<feature type="domain" description="VOC" evidence="1">
    <location>
        <begin position="12"/>
        <end position="141"/>
    </location>
</feature>
<gene>
    <name evidence="2" type="ORF">GCM10009416_39250</name>
</gene>
<comment type="caution">
    <text evidence="2">The sequence shown here is derived from an EMBL/GenBank/DDBJ whole genome shotgun (WGS) entry which is preliminary data.</text>
</comment>